<dbReference type="Proteomes" id="UP000242715">
    <property type="component" value="Unassembled WGS sequence"/>
</dbReference>
<dbReference type="EMBL" id="DF973166">
    <property type="protein sequence ID" value="GAU17060.1"/>
    <property type="molecule type" value="Genomic_DNA"/>
</dbReference>
<sequence>MEEFLASRVKEIMKTNSCDFFVPKVAEIEAKMKSGYYSSHGLSSVKEDISRMCRDAMKLKNRSDASDVNHLITLFLQLTTQLEANEKSDSDTTTESESDHEVRSQIMVRKPRGDVCFSPEEELDFITDDREWGARMTKASLVPPVTRKYEVIDHYCIVADEEEVQRKMRVSLPDDYAEKLSAQKNGTEESDMELPEVKSFKPRKQLGNEVIEQEVYGIDPYTHNLLLDSMPEELDWSLQEKHLFIEDMLLRTLNTHVRSSTGTGNTPMSYPLQPVIDDIKRCAEESCDTRMIRMCQGILKAIDSRPDDKYVAYRKGLGVVCNKEEGFSQDDFVVEFLGE</sequence>
<dbReference type="OrthoDB" id="308383at2759"/>
<dbReference type="PANTHER" id="PTHR46655">
    <property type="entry name" value="HISTONE-LYSINE N-METHYLTRANSFERASE ATXR3"/>
    <property type="match status" value="1"/>
</dbReference>
<proteinExistence type="predicted"/>
<evidence type="ECO:0000313" key="2">
    <source>
        <dbReference type="EMBL" id="GAU17060.1"/>
    </source>
</evidence>
<name>A0A2Z6LII2_TRISU</name>
<gene>
    <name evidence="2" type="ORF">TSUD_105590</name>
</gene>
<dbReference type="PANTHER" id="PTHR46655:SF5">
    <property type="entry name" value="HISTONE-LYSINE N-METHYLTRANSFERASE ATXR3"/>
    <property type="match status" value="1"/>
</dbReference>
<protein>
    <submittedName>
        <fullName evidence="2">Uncharacterized protein</fullName>
    </submittedName>
</protein>
<reference evidence="3" key="1">
    <citation type="journal article" date="2017" name="Front. Plant Sci.">
        <title>Climate Clever Clovers: New Paradigm to Reduce the Environmental Footprint of Ruminants by Breeding Low Methanogenic Forages Utilizing Haplotype Variation.</title>
        <authorList>
            <person name="Kaur P."/>
            <person name="Appels R."/>
            <person name="Bayer P.E."/>
            <person name="Keeble-Gagnere G."/>
            <person name="Wang J."/>
            <person name="Hirakawa H."/>
            <person name="Shirasawa K."/>
            <person name="Vercoe P."/>
            <person name="Stefanova K."/>
            <person name="Durmic Z."/>
            <person name="Nichols P."/>
            <person name="Revell C."/>
            <person name="Isobe S.N."/>
            <person name="Edwards D."/>
            <person name="Erskine W."/>
        </authorList>
    </citation>
    <scope>NUCLEOTIDE SEQUENCE [LARGE SCALE GENOMIC DNA]</scope>
    <source>
        <strain evidence="3">cv. Daliak</strain>
    </source>
</reference>
<accession>A0A2Z6LII2</accession>
<feature type="non-terminal residue" evidence="2">
    <location>
        <position position="339"/>
    </location>
</feature>
<feature type="region of interest" description="Disordered" evidence="1">
    <location>
        <begin position="85"/>
        <end position="105"/>
    </location>
</feature>
<dbReference type="AlphaFoldDB" id="A0A2Z6LII2"/>
<organism evidence="2 3">
    <name type="scientific">Trifolium subterraneum</name>
    <name type="common">Subterranean clover</name>
    <dbReference type="NCBI Taxonomy" id="3900"/>
    <lineage>
        <taxon>Eukaryota</taxon>
        <taxon>Viridiplantae</taxon>
        <taxon>Streptophyta</taxon>
        <taxon>Embryophyta</taxon>
        <taxon>Tracheophyta</taxon>
        <taxon>Spermatophyta</taxon>
        <taxon>Magnoliopsida</taxon>
        <taxon>eudicotyledons</taxon>
        <taxon>Gunneridae</taxon>
        <taxon>Pentapetalae</taxon>
        <taxon>rosids</taxon>
        <taxon>fabids</taxon>
        <taxon>Fabales</taxon>
        <taxon>Fabaceae</taxon>
        <taxon>Papilionoideae</taxon>
        <taxon>50 kb inversion clade</taxon>
        <taxon>NPAAA clade</taxon>
        <taxon>Hologalegina</taxon>
        <taxon>IRL clade</taxon>
        <taxon>Trifolieae</taxon>
        <taxon>Trifolium</taxon>
    </lineage>
</organism>
<keyword evidence="3" id="KW-1185">Reference proteome</keyword>
<evidence type="ECO:0000256" key="1">
    <source>
        <dbReference type="SAM" id="MobiDB-lite"/>
    </source>
</evidence>
<evidence type="ECO:0000313" key="3">
    <source>
        <dbReference type="Proteomes" id="UP000242715"/>
    </source>
</evidence>